<keyword evidence="10" id="KW-0732">Signal</keyword>
<feature type="chain" id="PRO_5042029451" evidence="10">
    <location>
        <begin position="24"/>
        <end position="790"/>
    </location>
</feature>
<evidence type="ECO:0000256" key="1">
    <source>
        <dbReference type="ARBA" id="ARBA00004141"/>
    </source>
</evidence>
<dbReference type="InterPro" id="IPR017452">
    <property type="entry name" value="GPCR_Rhodpsn_7TM"/>
</dbReference>
<dbReference type="Proteomes" id="UP001201812">
    <property type="component" value="Unassembled WGS sequence"/>
</dbReference>
<comment type="similarity">
    <text evidence="8">Belongs to the G-protein coupled receptor 1 family.</text>
</comment>
<accession>A0AAD4MQ15</accession>
<comment type="subcellular location">
    <subcellularLocation>
        <location evidence="1">Membrane</location>
        <topology evidence="1">Multi-pass membrane protein</topology>
    </subcellularLocation>
</comment>
<comment type="caution">
    <text evidence="12">The sequence shown here is derived from an EMBL/GenBank/DDBJ whole genome shotgun (WGS) entry which is preliminary data.</text>
</comment>
<feature type="transmembrane region" description="Helical" evidence="9">
    <location>
        <begin position="534"/>
        <end position="553"/>
    </location>
</feature>
<evidence type="ECO:0000259" key="11">
    <source>
        <dbReference type="PROSITE" id="PS50262"/>
    </source>
</evidence>
<dbReference type="EMBL" id="JAKKPZ010000102">
    <property type="protein sequence ID" value="KAI1702245.1"/>
    <property type="molecule type" value="Genomic_DNA"/>
</dbReference>
<name>A0AAD4MQ15_9BILA</name>
<feature type="transmembrane region" description="Helical" evidence="9">
    <location>
        <begin position="598"/>
        <end position="619"/>
    </location>
</feature>
<dbReference type="Pfam" id="PF00001">
    <property type="entry name" value="7tm_1"/>
    <property type="match status" value="1"/>
</dbReference>
<evidence type="ECO:0000313" key="12">
    <source>
        <dbReference type="EMBL" id="KAI1702245.1"/>
    </source>
</evidence>
<dbReference type="InterPro" id="IPR000276">
    <property type="entry name" value="GPCR_Rhodpsn"/>
</dbReference>
<dbReference type="SUPFAM" id="SSF81321">
    <property type="entry name" value="Family A G protein-coupled receptor-like"/>
    <property type="match status" value="1"/>
</dbReference>
<sequence>MKLHKFGTTFIALFSTWSCNVLCDDSTSDQHCKIQPNRTHVADPYGLLNDCEKVQIDYELEELYRQTQVNQSAVALRSQNDSANYLADKIYRTVYRRMHPTCLKTFILVFTSNPDRKEFGWSIGRDSQISGYELKDIIDNQRKMTDRKAVIKYADESDETLQENDSANYLADKIYRTVYRRMHPTCLKTFILVFTSTPDRKEFGWSIGRDSQISGYELKDIIDNQIKNLDGEQMVHAIGGLISNIRMTAAQNINTALTDLNSTSGQQCQYQRNESQVVDPFGLFNDCEKVQIDLELRELRRQTTLGPSGCEIIGLTGYVIIAYDERASHLSHELYEQLSRQLNCHNFFVLVYSYLPDEFAWTIASNSPIQDRELKIIINKQLEGLYGFNQRMHALRSLISNIRISAVEIMAAKYSVLRWIPLFKNLFKVAVIIGFLGNVICIVAIWYTKLIKSPVNKYLVVLLMSDTLFNVWIIGDSMIYAIETWNSWGCAFTRFMFTSTMCASSNVLILLTMERFFAIIFPLHHMQHNHMNRWTIILITLLPMQLYNLYFHLRPYMESTKALTSFNIDIKKLDNFEYKKCFHPGIFSLETIHIPFDVSLFVLPLIAIIFVNVAIAIQLRCQRDGKVQSTKSPERSTETLCILPTVYVVLSTPYFILLLVKKYFLPNNPHFSIEYVSFVLQNLFLLDFVYNWLLYAMTSSAFRKTFMSFWSKVFGRIRPAPKSDSKTEPNTSMLTKSSKRAILMCDEISSHIRYFAIVSTHMPSHNQEISDEINFHQFSDEISSHITRSQ</sequence>
<dbReference type="AlphaFoldDB" id="A0AAD4MQ15"/>
<evidence type="ECO:0000256" key="5">
    <source>
        <dbReference type="ARBA" id="ARBA00023136"/>
    </source>
</evidence>
<dbReference type="GO" id="GO:0004930">
    <property type="term" value="F:G protein-coupled receptor activity"/>
    <property type="evidence" value="ECO:0007669"/>
    <property type="project" value="UniProtKB-KW"/>
</dbReference>
<keyword evidence="6 8" id="KW-0675">Receptor</keyword>
<dbReference type="PANTHER" id="PTHR45695">
    <property type="entry name" value="LEUCOKININ RECEPTOR-RELATED"/>
    <property type="match status" value="1"/>
</dbReference>
<reference evidence="12" key="1">
    <citation type="submission" date="2022-01" db="EMBL/GenBank/DDBJ databases">
        <title>Genome Sequence Resource for Two Populations of Ditylenchus destructor, the Migratory Endoparasitic Phytonematode.</title>
        <authorList>
            <person name="Zhang H."/>
            <person name="Lin R."/>
            <person name="Xie B."/>
        </authorList>
    </citation>
    <scope>NUCLEOTIDE SEQUENCE</scope>
    <source>
        <strain evidence="12">BazhouSP</strain>
    </source>
</reference>
<dbReference type="PROSITE" id="PS00237">
    <property type="entry name" value="G_PROTEIN_RECEP_F1_1"/>
    <property type="match status" value="1"/>
</dbReference>
<dbReference type="GO" id="GO:0005886">
    <property type="term" value="C:plasma membrane"/>
    <property type="evidence" value="ECO:0007669"/>
    <property type="project" value="TreeGrafter"/>
</dbReference>
<feature type="signal peptide" evidence="10">
    <location>
        <begin position="1"/>
        <end position="23"/>
    </location>
</feature>
<evidence type="ECO:0000256" key="3">
    <source>
        <dbReference type="ARBA" id="ARBA00022989"/>
    </source>
</evidence>
<keyword evidence="3 9" id="KW-1133">Transmembrane helix</keyword>
<keyword evidence="13" id="KW-1185">Reference proteome</keyword>
<keyword evidence="4 8" id="KW-0297">G-protein coupled receptor</keyword>
<keyword evidence="7 8" id="KW-0807">Transducer</keyword>
<dbReference type="CDD" id="cd00637">
    <property type="entry name" value="7tm_classA_rhodopsin-like"/>
    <property type="match status" value="1"/>
</dbReference>
<dbReference type="Gene3D" id="1.20.1070.10">
    <property type="entry name" value="Rhodopsin 7-helix transmembrane proteins"/>
    <property type="match status" value="1"/>
</dbReference>
<feature type="domain" description="G-protein coupled receptors family 1 profile" evidence="11">
    <location>
        <begin position="437"/>
        <end position="695"/>
    </location>
</feature>
<evidence type="ECO:0000256" key="2">
    <source>
        <dbReference type="ARBA" id="ARBA00022692"/>
    </source>
</evidence>
<feature type="transmembrane region" description="Helical" evidence="9">
    <location>
        <begin position="426"/>
        <end position="447"/>
    </location>
</feature>
<feature type="transmembrane region" description="Helical" evidence="9">
    <location>
        <begin position="459"/>
        <end position="482"/>
    </location>
</feature>
<gene>
    <name evidence="12" type="ORF">DdX_15583</name>
</gene>
<keyword evidence="2 8" id="KW-0812">Transmembrane</keyword>
<evidence type="ECO:0000256" key="10">
    <source>
        <dbReference type="SAM" id="SignalP"/>
    </source>
</evidence>
<dbReference type="PROSITE" id="PS50262">
    <property type="entry name" value="G_PROTEIN_RECEP_F1_2"/>
    <property type="match status" value="1"/>
</dbReference>
<organism evidence="12 13">
    <name type="scientific">Ditylenchus destructor</name>
    <dbReference type="NCBI Taxonomy" id="166010"/>
    <lineage>
        <taxon>Eukaryota</taxon>
        <taxon>Metazoa</taxon>
        <taxon>Ecdysozoa</taxon>
        <taxon>Nematoda</taxon>
        <taxon>Chromadorea</taxon>
        <taxon>Rhabditida</taxon>
        <taxon>Tylenchina</taxon>
        <taxon>Tylenchomorpha</taxon>
        <taxon>Sphaerularioidea</taxon>
        <taxon>Anguinidae</taxon>
        <taxon>Anguininae</taxon>
        <taxon>Ditylenchus</taxon>
    </lineage>
</organism>
<proteinExistence type="inferred from homology"/>
<feature type="transmembrane region" description="Helical" evidence="9">
    <location>
        <begin position="494"/>
        <end position="513"/>
    </location>
</feature>
<evidence type="ECO:0000256" key="9">
    <source>
        <dbReference type="SAM" id="Phobius"/>
    </source>
</evidence>
<evidence type="ECO:0000256" key="6">
    <source>
        <dbReference type="ARBA" id="ARBA00023170"/>
    </source>
</evidence>
<protein>
    <submittedName>
        <fullName evidence="12">7 transmembrane receptor (Rhodopsin family) domain-containing protein</fullName>
    </submittedName>
</protein>
<dbReference type="PANTHER" id="PTHR45695:SF9">
    <property type="entry name" value="LEUCOKININ RECEPTOR"/>
    <property type="match status" value="1"/>
</dbReference>
<evidence type="ECO:0000256" key="7">
    <source>
        <dbReference type="ARBA" id="ARBA00023224"/>
    </source>
</evidence>
<dbReference type="PRINTS" id="PR00237">
    <property type="entry name" value="GPCRRHODOPSN"/>
</dbReference>
<evidence type="ECO:0000256" key="8">
    <source>
        <dbReference type="RuleBase" id="RU000688"/>
    </source>
</evidence>
<evidence type="ECO:0000313" key="13">
    <source>
        <dbReference type="Proteomes" id="UP001201812"/>
    </source>
</evidence>
<feature type="transmembrane region" description="Helical" evidence="9">
    <location>
        <begin position="675"/>
        <end position="697"/>
    </location>
</feature>
<evidence type="ECO:0000256" key="4">
    <source>
        <dbReference type="ARBA" id="ARBA00023040"/>
    </source>
</evidence>
<keyword evidence="5 9" id="KW-0472">Membrane</keyword>
<feature type="transmembrane region" description="Helical" evidence="9">
    <location>
        <begin position="640"/>
        <end position="660"/>
    </location>
</feature>